<evidence type="ECO:0000256" key="4">
    <source>
        <dbReference type="ARBA" id="ARBA00022801"/>
    </source>
</evidence>
<dbReference type="GO" id="GO:0008270">
    <property type="term" value="F:zinc ion binding"/>
    <property type="evidence" value="ECO:0007669"/>
    <property type="project" value="UniProtKB-KW"/>
</dbReference>
<protein>
    <recommendedName>
        <fullName evidence="14">RING-type domain-containing protein</fullName>
    </recommendedName>
</protein>
<dbReference type="Gene3D" id="3.40.50.300">
    <property type="entry name" value="P-loop containing nucleotide triphosphate hydrolases"/>
    <property type="match status" value="1"/>
</dbReference>
<dbReference type="SMART" id="SM00490">
    <property type="entry name" value="HELICc"/>
    <property type="match status" value="1"/>
</dbReference>
<reference evidence="12 13" key="1">
    <citation type="submission" date="2015-07" db="EMBL/GenBank/DDBJ databases">
        <title>Emmonsia species relationships and genome sequence.</title>
        <authorList>
            <consortium name="The Broad Institute Genomics Platform"/>
            <person name="Cuomo C.A."/>
            <person name="Munoz J.F."/>
            <person name="Imamovic A."/>
            <person name="Priest M.E."/>
            <person name="Young S."/>
            <person name="Clay O.K."/>
            <person name="McEwen J.G."/>
        </authorList>
    </citation>
    <scope>NUCLEOTIDE SEQUENCE [LARGE SCALE GENOMIC DNA]</scope>
    <source>
        <strain evidence="12 13">UAMH 9510</strain>
    </source>
</reference>
<dbReference type="InterPro" id="IPR049730">
    <property type="entry name" value="SNF2/RAD54-like_C"/>
</dbReference>
<dbReference type="Pfam" id="PF13639">
    <property type="entry name" value="zf-RING_2"/>
    <property type="match status" value="1"/>
</dbReference>
<dbReference type="FunFam" id="3.40.50.300:FF:001870">
    <property type="entry name" value="SNF2 family helicase/ATPase, putative"/>
    <property type="match status" value="1"/>
</dbReference>
<dbReference type="InterPro" id="IPR014001">
    <property type="entry name" value="Helicase_ATP-bd"/>
</dbReference>
<accession>A0A1J9PJ58</accession>
<feature type="region of interest" description="Disordered" evidence="8">
    <location>
        <begin position="1399"/>
        <end position="1425"/>
    </location>
</feature>
<evidence type="ECO:0000259" key="10">
    <source>
        <dbReference type="PROSITE" id="PS51192"/>
    </source>
</evidence>
<feature type="region of interest" description="Disordered" evidence="8">
    <location>
        <begin position="744"/>
        <end position="784"/>
    </location>
</feature>
<dbReference type="InterPro" id="IPR059033">
    <property type="entry name" value="C144_05_dom"/>
</dbReference>
<dbReference type="SMART" id="SM00487">
    <property type="entry name" value="DEXDc"/>
    <property type="match status" value="1"/>
</dbReference>
<dbReference type="SMART" id="SM00184">
    <property type="entry name" value="RING"/>
    <property type="match status" value="1"/>
</dbReference>
<dbReference type="OrthoDB" id="5330228at2759"/>
<dbReference type="PROSITE" id="PS00518">
    <property type="entry name" value="ZF_RING_1"/>
    <property type="match status" value="1"/>
</dbReference>
<evidence type="ECO:0000256" key="3">
    <source>
        <dbReference type="ARBA" id="ARBA00022771"/>
    </source>
</evidence>
<dbReference type="InterPro" id="IPR017907">
    <property type="entry name" value="Znf_RING_CS"/>
</dbReference>
<dbReference type="InterPro" id="IPR027417">
    <property type="entry name" value="P-loop_NTPase"/>
</dbReference>
<dbReference type="InterPro" id="IPR038718">
    <property type="entry name" value="SNF2-like_sf"/>
</dbReference>
<dbReference type="GO" id="GO:0005524">
    <property type="term" value="F:ATP binding"/>
    <property type="evidence" value="ECO:0007669"/>
    <property type="project" value="InterPro"/>
</dbReference>
<gene>
    <name evidence="12" type="ORF">AJ78_03743</name>
</gene>
<dbReference type="PROSITE" id="PS50089">
    <property type="entry name" value="ZF_RING_2"/>
    <property type="match status" value="1"/>
</dbReference>
<evidence type="ECO:0000256" key="2">
    <source>
        <dbReference type="ARBA" id="ARBA00022741"/>
    </source>
</evidence>
<evidence type="ECO:0000256" key="5">
    <source>
        <dbReference type="ARBA" id="ARBA00022833"/>
    </source>
</evidence>
<dbReference type="InterPro" id="IPR013083">
    <property type="entry name" value="Znf_RING/FYVE/PHD"/>
</dbReference>
<sequence>MSTLRDVAFASGTVYSLKCRFFDLEPTNHDVTAKNVVPVPDSLQAYFAQREEPDPAEEPPGKRRKLHKLIDEDNARNLLPSYLALAHIELKITFSSPPLNGRAISLDYQGRNSIKVPVILLEIGRDREGGWEKLRYRIKLGTSSSDVVLDETLDFHTRNHDPTIPASLPSIYRGRSVSPIACSMSTLRRVKGDESSFILETKVLWRDSMKFCRNSFHQRHAFLTYLQGAPPERLVHQQRLKYPPGFHHYIQESTWSPSEFYESVHVPSKSSDLPLKMIADSVQCHLLPFQRRTVRWLLEREGLEVLPNGKIQARPVSSNSILPDSFSQITDADGRICFMSHLFRVLTSDLKDWPRVMQTLKGGILAEEMGLGKTVEIITLISLHRRAVPEDGLPILRQWPALTESGATLIITPPTILEQWKQEIASHAPHLRCRYYGGFHRNRNLSSEDLVKKLASSDVVLTTYNVLQREIHYTEDPPDRSLRSGKKVMPRKSPLVQIAWWRVCIDEAQMIEAGVSHAARVARIIPRHNAWAVTGTPLRKDMNDLLGLFLFLHYEPLCTSLDVWERLYQIHKPLFREIIGRIVLRHNKDAIRDELHLPLQKRIVITIPFTAVEEQHYDQLFEQMCDECGVYASGTPRVDNGDLDSAYAIEKMRRWLTRLRQTCLHPEVSGAGRKALGASAGPLRSVAEVLDVMIDQNETRIRAEERSLLLSQIRRGQLLENAGKPKEALKLWKEALTLAESNVKESRVQLENERTKEPSTEPNSVQNLSGDEDDIDDGKGEKNVGLSADRHRLRNALEIEHICKFFIANAYYQIKTNTDLTNPDSEEFIALEKLEEENYEAAKLIRKEMLAEIDHKANRSIKRLQAKVDSKGLVHIPKMIPKVDISGMESRRLLDKLEGFCEAMNKLAQQFIEWREQALKLLLEKLVDEDDNNAKLEGDEYESSTQHQDEMYVYMEALRALFADYHDAITGQTNLLIGLEVKKGLERAGIGEGPFPKLYISIMKTRENLKIPQELGSLRGILSELRSLTVTLEWQEARGSTRARAELGIINRILQHSSRLSSEHSKVSSDLEKEVQLFRDVMNRRLEYYRQLQQISDTVAPYDEESKGKPLDNLLFGHMLRRERGIQEIISSLRSKHRYLIHLRDESGAEESARICVICQSSFEIGVLTVCGHKYCKDCLRPWWRQHRTCPVCKIRLKFSDLHQITYKPTELVAQEEKSSDSHFETDHHLKNSIYSDISTGVLKEIKNIDIGGSFGTKIDTLARHMIWLRQHDPGAKSIVFSQFKPFLEILARAFSHFKIGFSSIDSQDGIERFKREPSVECFLLHAKAHASGLNLVNATHVFLCEPLINTAIELQAIARVHRIGQHRETTVWMYLVSDSVEESIYDISVSRRLAHIARKRKQHGKKPGDEDSGMGEDGEREGDGDEFMSIETVIDAANSLELQDAQLGNLMAGNAAEGERVPEDDLWQCLFAKTSRRSKYRGDGGNVDAVQDEVDRLLREEAAEGRIENRPQGPMF</sequence>
<evidence type="ECO:0000313" key="12">
    <source>
        <dbReference type="EMBL" id="OJD16070.1"/>
    </source>
</evidence>
<dbReference type="GO" id="GO:0005634">
    <property type="term" value="C:nucleus"/>
    <property type="evidence" value="ECO:0007669"/>
    <property type="project" value="TreeGrafter"/>
</dbReference>
<dbReference type="STRING" id="1447872.A0A1J9PJ58"/>
<dbReference type="InterPro" id="IPR001841">
    <property type="entry name" value="Znf_RING"/>
</dbReference>
<evidence type="ECO:0000259" key="11">
    <source>
        <dbReference type="PROSITE" id="PS51194"/>
    </source>
</evidence>
<dbReference type="PROSITE" id="PS51192">
    <property type="entry name" value="HELICASE_ATP_BIND_1"/>
    <property type="match status" value="1"/>
</dbReference>
<dbReference type="PROSITE" id="PS51194">
    <property type="entry name" value="HELICASE_CTER"/>
    <property type="match status" value="1"/>
</dbReference>
<dbReference type="GO" id="GO:0006974">
    <property type="term" value="P:DNA damage response"/>
    <property type="evidence" value="ECO:0007669"/>
    <property type="project" value="TreeGrafter"/>
</dbReference>
<evidence type="ECO:0008006" key="14">
    <source>
        <dbReference type="Google" id="ProtNLM"/>
    </source>
</evidence>
<dbReference type="CDD" id="cd18793">
    <property type="entry name" value="SF2_C_SNF"/>
    <property type="match status" value="1"/>
</dbReference>
<dbReference type="EMBL" id="LGRN01000124">
    <property type="protein sequence ID" value="OJD16070.1"/>
    <property type="molecule type" value="Genomic_DNA"/>
</dbReference>
<feature type="compositionally biased region" description="Polar residues" evidence="8">
    <location>
        <begin position="760"/>
        <end position="769"/>
    </location>
</feature>
<dbReference type="Pfam" id="PF00176">
    <property type="entry name" value="SNF2-rel_dom"/>
    <property type="match status" value="1"/>
</dbReference>
<dbReference type="VEuPathDB" id="FungiDB:AJ78_03743"/>
<dbReference type="InterPro" id="IPR052583">
    <property type="entry name" value="ATP-helicase/E3_Ub-Ligase"/>
</dbReference>
<proteinExistence type="predicted"/>
<dbReference type="SUPFAM" id="SSF52540">
    <property type="entry name" value="P-loop containing nucleoside triphosphate hydrolases"/>
    <property type="match status" value="2"/>
</dbReference>
<dbReference type="SUPFAM" id="SSF57850">
    <property type="entry name" value="RING/U-box"/>
    <property type="match status" value="1"/>
</dbReference>
<dbReference type="PANTHER" id="PTHR45865">
    <property type="entry name" value="E3 UBIQUITIN-PROTEIN LIGASE SHPRH FAMILY MEMBER"/>
    <property type="match status" value="1"/>
</dbReference>
<feature type="domain" description="RING-type" evidence="9">
    <location>
        <begin position="1156"/>
        <end position="1194"/>
    </location>
</feature>
<keyword evidence="6" id="KW-0067">ATP-binding</keyword>
<dbReference type="InterPro" id="IPR000330">
    <property type="entry name" value="SNF2_N"/>
</dbReference>
<dbReference type="GO" id="GO:0000209">
    <property type="term" value="P:protein polyubiquitination"/>
    <property type="evidence" value="ECO:0007669"/>
    <property type="project" value="TreeGrafter"/>
</dbReference>
<evidence type="ECO:0000313" key="13">
    <source>
        <dbReference type="Proteomes" id="UP000182235"/>
    </source>
</evidence>
<evidence type="ECO:0000256" key="8">
    <source>
        <dbReference type="SAM" id="MobiDB-lite"/>
    </source>
</evidence>
<feature type="domain" description="Helicase ATP-binding" evidence="10">
    <location>
        <begin position="354"/>
        <end position="555"/>
    </location>
</feature>
<keyword evidence="13" id="KW-1185">Reference proteome</keyword>
<feature type="compositionally biased region" description="Basic and acidic residues" evidence="8">
    <location>
        <begin position="744"/>
        <end position="759"/>
    </location>
</feature>
<evidence type="ECO:0000256" key="1">
    <source>
        <dbReference type="ARBA" id="ARBA00022723"/>
    </source>
</evidence>
<dbReference type="FunFam" id="3.40.50.10810:FF:000059">
    <property type="entry name" value="SNF2 family helicase/ATPase, putative"/>
    <property type="match status" value="1"/>
</dbReference>
<evidence type="ECO:0000256" key="7">
    <source>
        <dbReference type="PROSITE-ProRule" id="PRU00175"/>
    </source>
</evidence>
<keyword evidence="2" id="KW-0547">Nucleotide-binding</keyword>
<dbReference type="Gene3D" id="3.30.40.10">
    <property type="entry name" value="Zinc/RING finger domain, C3HC4 (zinc finger)"/>
    <property type="match status" value="1"/>
</dbReference>
<keyword evidence="3 7" id="KW-0863">Zinc-finger</keyword>
<evidence type="ECO:0000259" key="9">
    <source>
        <dbReference type="PROSITE" id="PS50089"/>
    </source>
</evidence>
<dbReference type="GO" id="GO:0061630">
    <property type="term" value="F:ubiquitin protein ligase activity"/>
    <property type="evidence" value="ECO:0007669"/>
    <property type="project" value="TreeGrafter"/>
</dbReference>
<dbReference type="Pfam" id="PF00271">
    <property type="entry name" value="Helicase_C"/>
    <property type="match status" value="1"/>
</dbReference>
<name>A0A1J9PJ58_9EURO</name>
<keyword evidence="4" id="KW-0378">Hydrolase</keyword>
<dbReference type="Pfam" id="PF26021">
    <property type="entry name" value="Ferritin_C144_05"/>
    <property type="match status" value="1"/>
</dbReference>
<evidence type="ECO:0000256" key="6">
    <source>
        <dbReference type="ARBA" id="ARBA00022840"/>
    </source>
</evidence>
<dbReference type="InterPro" id="IPR001650">
    <property type="entry name" value="Helicase_C-like"/>
</dbReference>
<comment type="caution">
    <text evidence="12">The sequence shown here is derived from an EMBL/GenBank/DDBJ whole genome shotgun (WGS) entry which is preliminary data.</text>
</comment>
<keyword evidence="5" id="KW-0862">Zinc</keyword>
<feature type="compositionally biased region" description="Acidic residues" evidence="8">
    <location>
        <begin position="1411"/>
        <end position="1425"/>
    </location>
</feature>
<dbReference type="GO" id="GO:0016787">
    <property type="term" value="F:hydrolase activity"/>
    <property type="evidence" value="ECO:0007669"/>
    <property type="project" value="UniProtKB-KW"/>
</dbReference>
<dbReference type="PANTHER" id="PTHR45865:SF1">
    <property type="entry name" value="E3 UBIQUITIN-PROTEIN LIGASE SHPRH"/>
    <property type="match status" value="1"/>
</dbReference>
<keyword evidence="1" id="KW-0479">Metal-binding</keyword>
<dbReference type="Gene3D" id="3.40.50.10810">
    <property type="entry name" value="Tandem AAA-ATPase domain"/>
    <property type="match status" value="1"/>
</dbReference>
<dbReference type="Proteomes" id="UP000182235">
    <property type="component" value="Unassembled WGS sequence"/>
</dbReference>
<dbReference type="CDD" id="cd18070">
    <property type="entry name" value="DEXQc_SHPRH"/>
    <property type="match status" value="1"/>
</dbReference>
<feature type="domain" description="Helicase C-terminal" evidence="11">
    <location>
        <begin position="1261"/>
        <end position="1414"/>
    </location>
</feature>
<organism evidence="12 13">
    <name type="scientific">Emergomyces pasteurianus Ep9510</name>
    <dbReference type="NCBI Taxonomy" id="1447872"/>
    <lineage>
        <taxon>Eukaryota</taxon>
        <taxon>Fungi</taxon>
        <taxon>Dikarya</taxon>
        <taxon>Ascomycota</taxon>
        <taxon>Pezizomycotina</taxon>
        <taxon>Eurotiomycetes</taxon>
        <taxon>Eurotiomycetidae</taxon>
        <taxon>Onygenales</taxon>
        <taxon>Ajellomycetaceae</taxon>
        <taxon>Emergomyces</taxon>
    </lineage>
</organism>